<evidence type="ECO:0000313" key="2">
    <source>
        <dbReference type="Proteomes" id="UP000266272"/>
    </source>
</evidence>
<dbReference type="AlphaFoldDB" id="A0A395NQ14"/>
<sequence length="95" mass="10276">MRQTFRRLCQEYGADSIPANAGREVVFKQISLYTPRSAVDSADATRQQMFPGVLESLDLDLESAGSVVLAMPLRRSGGCLGMLCGLQFCTTAQTA</sequence>
<protein>
    <submittedName>
        <fullName evidence="1">Uncharacterized protein</fullName>
    </submittedName>
</protein>
<evidence type="ECO:0000313" key="1">
    <source>
        <dbReference type="EMBL" id="RFU78182.1"/>
    </source>
</evidence>
<organism evidence="1 2">
    <name type="scientific">Trichoderma arundinaceum</name>
    <dbReference type="NCBI Taxonomy" id="490622"/>
    <lineage>
        <taxon>Eukaryota</taxon>
        <taxon>Fungi</taxon>
        <taxon>Dikarya</taxon>
        <taxon>Ascomycota</taxon>
        <taxon>Pezizomycotina</taxon>
        <taxon>Sordariomycetes</taxon>
        <taxon>Hypocreomycetidae</taxon>
        <taxon>Hypocreales</taxon>
        <taxon>Hypocreaceae</taxon>
        <taxon>Trichoderma</taxon>
    </lineage>
</organism>
<comment type="caution">
    <text evidence="1">The sequence shown here is derived from an EMBL/GenBank/DDBJ whole genome shotgun (WGS) entry which is preliminary data.</text>
</comment>
<gene>
    <name evidence="1" type="ORF">TARUN_4063</name>
</gene>
<reference evidence="1 2" key="1">
    <citation type="journal article" date="2018" name="PLoS Pathog.">
        <title>Evolution of structural diversity of trichothecenes, a family of toxins produced by plant pathogenic and entomopathogenic fungi.</title>
        <authorList>
            <person name="Proctor R.H."/>
            <person name="McCormick S.P."/>
            <person name="Kim H.S."/>
            <person name="Cardoza R.E."/>
            <person name="Stanley A.M."/>
            <person name="Lindo L."/>
            <person name="Kelly A."/>
            <person name="Brown D.W."/>
            <person name="Lee T."/>
            <person name="Vaughan M.M."/>
            <person name="Alexander N.J."/>
            <person name="Busman M."/>
            <person name="Gutierrez S."/>
        </authorList>
    </citation>
    <scope>NUCLEOTIDE SEQUENCE [LARGE SCALE GENOMIC DNA]</scope>
    <source>
        <strain evidence="1 2">IBT 40837</strain>
    </source>
</reference>
<dbReference type="EMBL" id="PXOA01000230">
    <property type="protein sequence ID" value="RFU78182.1"/>
    <property type="molecule type" value="Genomic_DNA"/>
</dbReference>
<name>A0A395NQ14_TRIAR</name>
<accession>A0A395NQ14</accession>
<keyword evidence="2" id="KW-1185">Reference proteome</keyword>
<dbReference type="Proteomes" id="UP000266272">
    <property type="component" value="Unassembled WGS sequence"/>
</dbReference>
<proteinExistence type="predicted"/>